<name>A0ABW8HFF9_9ACTN</name>
<feature type="region of interest" description="Disordered" evidence="1">
    <location>
        <begin position="1"/>
        <end position="54"/>
    </location>
</feature>
<dbReference type="NCBIfam" id="NF038083">
    <property type="entry name" value="CU044_5270_fam"/>
    <property type="match status" value="1"/>
</dbReference>
<reference evidence="3 4" key="1">
    <citation type="submission" date="2024-10" db="EMBL/GenBank/DDBJ databases">
        <title>The Natural Products Discovery Center: Release of the First 8490 Sequenced Strains for Exploring Actinobacteria Biosynthetic Diversity.</title>
        <authorList>
            <person name="Kalkreuter E."/>
            <person name="Kautsar S.A."/>
            <person name="Yang D."/>
            <person name="Bader C.D."/>
            <person name="Teijaro C.N."/>
            <person name="Fluegel L."/>
            <person name="Davis C.M."/>
            <person name="Simpson J.R."/>
            <person name="Lauterbach L."/>
            <person name="Steele A.D."/>
            <person name="Gui C."/>
            <person name="Meng S."/>
            <person name="Li G."/>
            <person name="Viehrig K."/>
            <person name="Ye F."/>
            <person name="Su P."/>
            <person name="Kiefer A.F."/>
            <person name="Nichols A."/>
            <person name="Cepeda A.J."/>
            <person name="Yan W."/>
            <person name="Fan B."/>
            <person name="Jiang Y."/>
            <person name="Adhikari A."/>
            <person name="Zheng C.-J."/>
            <person name="Schuster L."/>
            <person name="Cowan T.M."/>
            <person name="Smanski M.J."/>
            <person name="Chevrette M.G."/>
            <person name="De Carvalho L.P.S."/>
            <person name="Shen B."/>
        </authorList>
    </citation>
    <scope>NUCLEOTIDE SEQUENCE [LARGE SCALE GENOMIC DNA]</scope>
    <source>
        <strain evidence="3 4">NPDC093086</strain>
    </source>
</reference>
<evidence type="ECO:0000256" key="2">
    <source>
        <dbReference type="SAM" id="Phobius"/>
    </source>
</evidence>
<accession>A0ABW8HFF9</accession>
<evidence type="ECO:0000256" key="1">
    <source>
        <dbReference type="SAM" id="MobiDB-lite"/>
    </source>
</evidence>
<comment type="caution">
    <text evidence="3">The sequence shown here is derived from an EMBL/GenBank/DDBJ whole genome shotgun (WGS) entry which is preliminary data.</text>
</comment>
<dbReference type="RefSeq" id="WP_350891827.1">
    <property type="nucleotide sequence ID" value="NZ_JBEOTR010000025.1"/>
</dbReference>
<proteinExistence type="predicted"/>
<keyword evidence="4" id="KW-1185">Reference proteome</keyword>
<organism evidence="3 4">
    <name type="scientific">Streptomyces ardesiacus</name>
    <dbReference type="NCBI Taxonomy" id="285564"/>
    <lineage>
        <taxon>Bacteria</taxon>
        <taxon>Bacillati</taxon>
        <taxon>Actinomycetota</taxon>
        <taxon>Actinomycetes</taxon>
        <taxon>Kitasatosporales</taxon>
        <taxon>Streptomycetaceae</taxon>
        <taxon>Streptomyces</taxon>
    </lineage>
</organism>
<dbReference type="Proteomes" id="UP001617907">
    <property type="component" value="Unassembled WGS sequence"/>
</dbReference>
<dbReference type="EMBL" id="JBIVPC010000013">
    <property type="protein sequence ID" value="MFJ6039287.1"/>
    <property type="molecule type" value="Genomic_DNA"/>
</dbReference>
<keyword evidence="2" id="KW-1133">Transmembrane helix</keyword>
<keyword evidence="2" id="KW-0812">Transmembrane</keyword>
<sequence>MADELDLLRRANPAPADAPPFADGPLDPDGERHLHRLLHGPTPSPGRPARPRPARRGVRLAWGLATGAVVAVTAVALLLGGPGTPPAVAAPRPLVVRADATPVSLDRLAERAEAAAADGGPALRRGTHVQSWSLGMSDDAPPITLPEERIVRWTADGRHTELVVATDPRHPGRPVLGEDEDGNPRQVEDGHVITDATYPPSWSDAPPASRPPHEAGRLRAYLEEAQRTPSLDTSRLLDAAALLLDNWTLGARESAALARLLADTGGLRPAGEVTDRLGRPGQAYVYETTGVRRMLIMDPATGAVLGLETTFTEAQPEYGVTAGDVMEYSAWTR</sequence>
<keyword evidence="2" id="KW-0472">Membrane</keyword>
<dbReference type="InterPro" id="IPR047789">
    <property type="entry name" value="CU044_5270-like"/>
</dbReference>
<evidence type="ECO:0000313" key="4">
    <source>
        <dbReference type="Proteomes" id="UP001617907"/>
    </source>
</evidence>
<feature type="region of interest" description="Disordered" evidence="1">
    <location>
        <begin position="167"/>
        <end position="187"/>
    </location>
</feature>
<feature type="compositionally biased region" description="Low complexity" evidence="1">
    <location>
        <begin position="13"/>
        <end position="27"/>
    </location>
</feature>
<feature type="transmembrane region" description="Helical" evidence="2">
    <location>
        <begin position="60"/>
        <end position="79"/>
    </location>
</feature>
<protein>
    <submittedName>
        <fullName evidence="3">CU044_5270 family protein</fullName>
    </submittedName>
</protein>
<evidence type="ECO:0000313" key="3">
    <source>
        <dbReference type="EMBL" id="MFJ6039287.1"/>
    </source>
</evidence>
<gene>
    <name evidence="3" type="ORF">ACIQFM_23875</name>
</gene>